<dbReference type="InterPro" id="IPR050955">
    <property type="entry name" value="Plant_Biomass_Hydrol_Est"/>
</dbReference>
<evidence type="ECO:0000256" key="1">
    <source>
        <dbReference type="ARBA" id="ARBA00022729"/>
    </source>
</evidence>
<dbReference type="PANTHER" id="PTHR43037:SF1">
    <property type="entry name" value="BLL1128 PROTEIN"/>
    <property type="match status" value="1"/>
</dbReference>
<dbReference type="SUPFAM" id="SSF49299">
    <property type="entry name" value="PKD domain"/>
    <property type="match status" value="1"/>
</dbReference>
<proteinExistence type="predicted"/>
<dbReference type="InterPro" id="IPR035986">
    <property type="entry name" value="PKD_dom_sf"/>
</dbReference>
<dbReference type="Proteomes" id="UP001449657">
    <property type="component" value="Chromosome"/>
</dbReference>
<reference evidence="2 3" key="1">
    <citation type="submission" date="2024-03" db="EMBL/GenBank/DDBJ databases">
        <title>Chitinophaga caseinilytica sp. nov., a casein hydrolysing bacterium isolated from forest soil.</title>
        <authorList>
            <person name="Lee D.S."/>
            <person name="Han D.M."/>
            <person name="Baek J.H."/>
            <person name="Choi D.G."/>
            <person name="Jeon J.H."/>
            <person name="Jeon C.O."/>
        </authorList>
    </citation>
    <scope>NUCLEOTIDE SEQUENCE [LARGE SCALE GENOMIC DNA]</scope>
    <source>
        <strain evidence="2 3">KACC 19118</strain>
    </source>
</reference>
<dbReference type="Pfam" id="PF22352">
    <property type="entry name" value="K319L-like_PKD"/>
    <property type="match status" value="1"/>
</dbReference>
<name>A0ABZ2Z8V1_9BACT</name>
<evidence type="ECO:0000313" key="2">
    <source>
        <dbReference type="EMBL" id="WZN48265.1"/>
    </source>
</evidence>
<keyword evidence="3" id="KW-1185">Reference proteome</keyword>
<dbReference type="InterPro" id="IPR029058">
    <property type="entry name" value="AB_hydrolase_fold"/>
</dbReference>
<dbReference type="Gene3D" id="2.60.40.10">
    <property type="entry name" value="Immunoglobulins"/>
    <property type="match status" value="1"/>
</dbReference>
<dbReference type="SUPFAM" id="SSF53474">
    <property type="entry name" value="alpha/beta-Hydrolases"/>
    <property type="match status" value="1"/>
</dbReference>
<sequence length="955" mass="104352">MKKIILFIAWFFIHLGAYAQHIYQIRADSVRIFNICDTAELIIENRTQNIRGFLYNKGGGRTEFRQLQLVAVGDSAIAIPGQDTLSLRAMLWSGVMKRGLVIAPDADYTIPNDVGVVILREVAAGRKIMLPPANTNMNREIVILDKTTGSNRWKVDGGYVPRSAKGVPPYDTVQNAVLVKGEKLILFSDGEKWYDLNVCGAGGNKSPYVNAGNDTALNQGTTSTTVKAIVTPGTSSSYTVDWEIVSKPAGSNPVISDTAALSPTITGLTGGSYVIKVTVTDANGLIAVDYITVTVLQPAQMFSSGGYNNNVYDTSTGRKTWMYLPAGYNPHKKEGYPLIIYLVGAGHSGTDINMLVNADAGLSRYLHQNAFPMESVVVTPQLTTGWWTTVEIKKAYDYATQHYNIDLDRVYITGFSSGGSGSCDAVAKYPELFAGYMPASSVENQLKYNGPAGKNVAGYFLHDLRDMYVDPNNSFTAVNSVNASSPKGYYPPIVKATRLEMHSGLWDRELYDKRIAPLDFEKDFLLLHNRNPLKTAANYVARAENSTDYIQVAIAAKLLDKLPASAEKSALRQRLDVKLATLTATQRFFVVDLAHPANAPAANTTQITSAAPGTIKHGLTDVTGSNYPISFEVTASAATQPLNDGLENDYLGFQHTVYKDGFEISGTGSTFVFANLSPHSRFNIRVFHARKAPPQAPKYDFSITANGVTQPSGENAWNTDQYAELGNIAADANGKITLQLTPLNGNAALVNAIMLIEKTAPQTTGLKAQFDFGITPSNIPGWTSVYGNPVQQVREFTDAQTGWMISTVSTANWKLFDNRYGSDTNGVRTGTFGEFPMEVVKSYFMHYWDKFNGTNYNLEIKRPHGQGLPAGTYRIKILGSIRKERVDLVDSDVNVRFGKGGNIFVKDYPTDNGNKAIILTGQVQEGETIKIGIHASQRSWPELAFINGLIVEKID</sequence>
<dbReference type="InterPro" id="IPR013783">
    <property type="entry name" value="Ig-like_fold"/>
</dbReference>
<organism evidence="2 3">
    <name type="scientific">Chitinophaga caseinilytica</name>
    <dbReference type="NCBI Taxonomy" id="2267521"/>
    <lineage>
        <taxon>Bacteria</taxon>
        <taxon>Pseudomonadati</taxon>
        <taxon>Bacteroidota</taxon>
        <taxon>Chitinophagia</taxon>
        <taxon>Chitinophagales</taxon>
        <taxon>Chitinophagaceae</taxon>
        <taxon>Chitinophaga</taxon>
    </lineage>
</organism>
<keyword evidence="1" id="KW-0732">Signal</keyword>
<dbReference type="RefSeq" id="WP_341842860.1">
    <property type="nucleotide sequence ID" value="NZ_CP149792.1"/>
</dbReference>
<protein>
    <submittedName>
        <fullName evidence="2">Uncharacterized protein</fullName>
    </submittedName>
</protein>
<evidence type="ECO:0000313" key="3">
    <source>
        <dbReference type="Proteomes" id="UP001449657"/>
    </source>
</evidence>
<dbReference type="EMBL" id="CP150096">
    <property type="protein sequence ID" value="WZN48265.1"/>
    <property type="molecule type" value="Genomic_DNA"/>
</dbReference>
<accession>A0ABZ2Z8V1</accession>
<dbReference type="Gene3D" id="3.40.50.1820">
    <property type="entry name" value="alpha/beta hydrolase"/>
    <property type="match status" value="1"/>
</dbReference>
<gene>
    <name evidence="2" type="ORF">WJU22_08765</name>
</gene>
<dbReference type="PANTHER" id="PTHR43037">
    <property type="entry name" value="UNNAMED PRODUCT-RELATED"/>
    <property type="match status" value="1"/>
</dbReference>